<dbReference type="STRING" id="306537.jk1044"/>
<evidence type="ECO:0000259" key="5">
    <source>
        <dbReference type="Pfam" id="PF02872"/>
    </source>
</evidence>
<protein>
    <submittedName>
        <fullName evidence="6">Putative 5'-nucleotidase family protein</fullName>
    </submittedName>
</protein>
<feature type="transmembrane region" description="Helical" evidence="3">
    <location>
        <begin position="670"/>
        <end position="691"/>
    </location>
</feature>
<comment type="similarity">
    <text evidence="2">Belongs to the 5'-nucleotidase family.</text>
</comment>
<dbReference type="AlphaFoldDB" id="Q4JVE9"/>
<dbReference type="KEGG" id="cjk:jk1044"/>
<keyword evidence="2" id="KW-0547">Nucleotide-binding</keyword>
<dbReference type="SUPFAM" id="SSF55816">
    <property type="entry name" value="5'-nucleotidase (syn. UDP-sugar hydrolase), C-terminal domain"/>
    <property type="match status" value="1"/>
</dbReference>
<dbReference type="EMBL" id="CR931997">
    <property type="protein sequence ID" value="CAI37208.1"/>
    <property type="molecule type" value="Genomic_DNA"/>
</dbReference>
<dbReference type="InterPro" id="IPR006179">
    <property type="entry name" value="5_nucleotidase/apyrase"/>
</dbReference>
<dbReference type="GO" id="GO:0030288">
    <property type="term" value="C:outer membrane-bounded periplasmic space"/>
    <property type="evidence" value="ECO:0007669"/>
    <property type="project" value="TreeGrafter"/>
</dbReference>
<dbReference type="GO" id="GO:0000166">
    <property type="term" value="F:nucleotide binding"/>
    <property type="evidence" value="ECO:0007669"/>
    <property type="project" value="UniProtKB-KW"/>
</dbReference>
<sequence length="712" mass="74631">MFKLSRRSSRAVMTLAMAPTLALAGLNVPAYAAEADQVSLNIIGVTDFHGHLSQAKDRKGEIIEPGAAVMACYVNKEREGNPNTSFVSAGDNIGGSPFESSILKDKPTLDALNAMGLEASAVGNHEFDKGWSDLKDRVGVNGDKDAKFPYLGANVKGSDMAPSTVIEKGGVKIGYVGTITADTPNLVSPDGIQGLSFSEPVAATNAEAKRLKESGEADVVIGLVHEGMDNTKFSQDVDAVIAGHTHVLRKLDGKPVLVQPANYGMDLADIDIVYDKAAKKVVSVTAENRTAKDMMDVCGDTPDEDVAKIVSAAKESAKTEGEKVVTTLKNDFYRGANSDGESGGNRGTESSLNSMIADATLYGVNKLTDLKADLGVMNAGGVRADLASGDVTYAEAFAVQPFGNSLGVVEITGEQLKQALEQQWKPGGERAMLALGLSKNVQYAYDPDAEQGKRITYVSVNGKPLDPSKKYRVAGSSFLLNGGDSFDAFKGGKFQDAGQMDIDVFNRYLKDNKDIAVRPNQTSVGVKLSGAAVEEAKATDKALNSSVLAPKKDVTVNLSSLSYTGKEEKPTTATAKFLRCEGKKAVTVGEASAEMDNTVTDGLDETGKATVNLTVPEEAAFLQITTDAGSELNYPISVEGKLDVDRGCGATSDENTGAEGSLSGSSTGGIIGAILGILALIIGGATAIAWVQNNGGVPTHILPKWARDLLKI</sequence>
<keyword evidence="7" id="KW-1185">Reference proteome</keyword>
<keyword evidence="3" id="KW-0812">Transmembrane</keyword>
<dbReference type="InterPro" id="IPR008334">
    <property type="entry name" value="5'-Nucleotdase_C"/>
</dbReference>
<gene>
    <name evidence="6" type="ordered locus">jk1044</name>
</gene>
<dbReference type="PANTHER" id="PTHR11575:SF24">
    <property type="entry name" value="5'-NUCLEOTIDASE"/>
    <property type="match status" value="1"/>
</dbReference>
<name>Q4JVE9_CORJK</name>
<dbReference type="PRINTS" id="PR01607">
    <property type="entry name" value="APYRASEFAMLY"/>
</dbReference>
<reference evidence="6 7" key="1">
    <citation type="journal article" date="2005" name="J. Bacteriol.">
        <title>Complete genome sequence and analysis of the multiresistant nosocomial pathogen Corynebacterium jeikeium K411, a lipid-requiring bacterium of the human skin flora.</title>
        <authorList>
            <person name="Tauch A."/>
            <person name="Kaiser O."/>
            <person name="Hain T."/>
            <person name="Goesmann A."/>
            <person name="Weisshaar B."/>
            <person name="Albersmeier A."/>
            <person name="Bekel T."/>
            <person name="Bischoff N."/>
            <person name="Brune I."/>
            <person name="Chakraborty T."/>
            <person name="Kalinowski J."/>
            <person name="Meyer F."/>
            <person name="Rupp O."/>
            <person name="Schneiker S."/>
            <person name="Viehoever P."/>
            <person name="Puehler A."/>
        </authorList>
    </citation>
    <scope>NUCLEOTIDE SEQUENCE [LARGE SCALE GENOMIC DNA]</scope>
    <source>
        <strain evidence="6 7">K411</strain>
    </source>
</reference>
<evidence type="ECO:0000256" key="3">
    <source>
        <dbReference type="SAM" id="Phobius"/>
    </source>
</evidence>
<keyword evidence="3" id="KW-0472">Membrane</keyword>
<dbReference type="Gene3D" id="3.90.780.10">
    <property type="entry name" value="5'-Nucleotidase, C-terminal domain"/>
    <property type="match status" value="1"/>
</dbReference>
<keyword evidence="1 2" id="KW-0732">Signal</keyword>
<feature type="chain" id="PRO_5039743187" evidence="2">
    <location>
        <begin position="25"/>
        <end position="712"/>
    </location>
</feature>
<dbReference type="Gene3D" id="3.60.21.10">
    <property type="match status" value="1"/>
</dbReference>
<feature type="domain" description="5'-Nucleotidase C-terminal" evidence="5">
    <location>
        <begin position="326"/>
        <end position="490"/>
    </location>
</feature>
<dbReference type="GO" id="GO:0008768">
    <property type="term" value="F:UDP-sugar diphosphatase activity"/>
    <property type="evidence" value="ECO:0007669"/>
    <property type="project" value="TreeGrafter"/>
</dbReference>
<organism evidence="6 7">
    <name type="scientific">Corynebacterium jeikeium (strain K411)</name>
    <dbReference type="NCBI Taxonomy" id="306537"/>
    <lineage>
        <taxon>Bacteria</taxon>
        <taxon>Bacillati</taxon>
        <taxon>Actinomycetota</taxon>
        <taxon>Actinomycetes</taxon>
        <taxon>Mycobacteriales</taxon>
        <taxon>Corynebacteriaceae</taxon>
        <taxon>Corynebacterium</taxon>
    </lineage>
</organism>
<evidence type="ECO:0000259" key="4">
    <source>
        <dbReference type="Pfam" id="PF00149"/>
    </source>
</evidence>
<dbReference type="PANTHER" id="PTHR11575">
    <property type="entry name" value="5'-NUCLEOTIDASE-RELATED"/>
    <property type="match status" value="1"/>
</dbReference>
<evidence type="ECO:0000313" key="6">
    <source>
        <dbReference type="EMBL" id="CAI37208.1"/>
    </source>
</evidence>
<proteinExistence type="inferred from homology"/>
<dbReference type="InterPro" id="IPR036907">
    <property type="entry name" value="5'-Nucleotdase_C_sf"/>
</dbReference>
<evidence type="ECO:0000256" key="2">
    <source>
        <dbReference type="RuleBase" id="RU362119"/>
    </source>
</evidence>
<dbReference type="eggNOG" id="COG0737">
    <property type="taxonomic scope" value="Bacteria"/>
</dbReference>
<dbReference type="InterPro" id="IPR029052">
    <property type="entry name" value="Metallo-depent_PP-like"/>
</dbReference>
<dbReference type="HOGENOM" id="CLU_005854_5_0_11"/>
<dbReference type="GO" id="GO:0009166">
    <property type="term" value="P:nucleotide catabolic process"/>
    <property type="evidence" value="ECO:0007669"/>
    <property type="project" value="InterPro"/>
</dbReference>
<dbReference type="InterPro" id="IPR004843">
    <property type="entry name" value="Calcineurin-like_PHP"/>
</dbReference>
<dbReference type="PATRIC" id="fig|306537.10.peg.1056"/>
<evidence type="ECO:0000313" key="7">
    <source>
        <dbReference type="Proteomes" id="UP000000545"/>
    </source>
</evidence>
<feature type="signal peptide" evidence="2">
    <location>
        <begin position="1"/>
        <end position="24"/>
    </location>
</feature>
<accession>Q4JVE9</accession>
<keyword evidence="3" id="KW-1133">Transmembrane helix</keyword>
<dbReference type="Pfam" id="PF00149">
    <property type="entry name" value="Metallophos"/>
    <property type="match status" value="1"/>
</dbReference>
<evidence type="ECO:0000256" key="1">
    <source>
        <dbReference type="ARBA" id="ARBA00022729"/>
    </source>
</evidence>
<keyword evidence="2" id="KW-0378">Hydrolase</keyword>
<dbReference type="Pfam" id="PF02872">
    <property type="entry name" value="5_nucleotid_C"/>
    <property type="match status" value="1"/>
</dbReference>
<feature type="domain" description="Calcineurin-like phosphoesterase" evidence="4">
    <location>
        <begin position="41"/>
        <end position="247"/>
    </location>
</feature>
<dbReference type="Proteomes" id="UP000000545">
    <property type="component" value="Chromosome"/>
</dbReference>
<dbReference type="SUPFAM" id="SSF56300">
    <property type="entry name" value="Metallo-dependent phosphatases"/>
    <property type="match status" value="1"/>
</dbReference>
<dbReference type="GO" id="GO:0008253">
    <property type="term" value="F:5'-nucleotidase activity"/>
    <property type="evidence" value="ECO:0007669"/>
    <property type="project" value="TreeGrafter"/>
</dbReference>